<dbReference type="SUPFAM" id="SSF103370">
    <property type="entry name" value="NinB"/>
    <property type="match status" value="1"/>
</dbReference>
<accession>A0A0F8X2F2</accession>
<name>A0A0F8X2F2_9ZZZZ</name>
<comment type="caution">
    <text evidence="1">The sequence shown here is derived from an EMBL/GenBank/DDBJ whole genome shotgun (WGS) entry which is preliminary data.</text>
</comment>
<reference evidence="1" key="1">
    <citation type="journal article" date="2015" name="Nature">
        <title>Complex archaea that bridge the gap between prokaryotes and eukaryotes.</title>
        <authorList>
            <person name="Spang A."/>
            <person name="Saw J.H."/>
            <person name="Jorgensen S.L."/>
            <person name="Zaremba-Niedzwiedzka K."/>
            <person name="Martijn J."/>
            <person name="Lind A.E."/>
            <person name="van Eijk R."/>
            <person name="Schleper C."/>
            <person name="Guy L."/>
            <person name="Ettema T.J."/>
        </authorList>
    </citation>
    <scope>NUCLEOTIDE SEQUENCE</scope>
</reference>
<dbReference type="AlphaFoldDB" id="A0A0F8X2F2"/>
<protein>
    <recommendedName>
        <fullName evidence="2">NinB protein</fullName>
    </recommendedName>
</protein>
<evidence type="ECO:0000313" key="1">
    <source>
        <dbReference type="EMBL" id="KKK55020.1"/>
    </source>
</evidence>
<dbReference type="EMBL" id="LAZR01065699">
    <property type="protein sequence ID" value="KKK55020.1"/>
    <property type="molecule type" value="Genomic_DNA"/>
</dbReference>
<dbReference type="Gene3D" id="1.10.3790.10">
    <property type="entry name" value="NinB"/>
    <property type="match status" value="1"/>
</dbReference>
<proteinExistence type="predicted"/>
<dbReference type="InterPro" id="IPR036619">
    <property type="entry name" value="NinB_sf"/>
</dbReference>
<evidence type="ECO:0008006" key="2">
    <source>
        <dbReference type="Google" id="ProtNLM"/>
    </source>
</evidence>
<sequence length="157" mass="17755">MTAPFLITDEAGRQHALDRIAHLDLERKQWKVSVKRSREGRTQRQNRLYHAWVDEVADHVSDTTGYEHHEVHAFFKGNFLEPGRDIQIKGLTARADVTTTTLNTAEMSAYMDTIYRWVSAEFGFALRLPPVKGYDIDGRPVVIPPTQVAAGPRSPIG</sequence>
<gene>
    <name evidence="1" type="ORF">LCGC14_3078760</name>
</gene>
<organism evidence="1">
    <name type="scientific">marine sediment metagenome</name>
    <dbReference type="NCBI Taxonomy" id="412755"/>
    <lineage>
        <taxon>unclassified sequences</taxon>
        <taxon>metagenomes</taxon>
        <taxon>ecological metagenomes</taxon>
    </lineage>
</organism>